<organism evidence="1">
    <name type="scientific">marine sediment metagenome</name>
    <dbReference type="NCBI Taxonomy" id="412755"/>
    <lineage>
        <taxon>unclassified sequences</taxon>
        <taxon>metagenomes</taxon>
        <taxon>ecological metagenomes</taxon>
    </lineage>
</organism>
<name>A0A0F9P5U7_9ZZZZ</name>
<accession>A0A0F9P5U7</accession>
<sequence length="48" mass="5714">MNYEVGIRLDRIETKLDFIIEKTGLLREEPKVKQKKESEVVIEDVRPK</sequence>
<reference evidence="1" key="1">
    <citation type="journal article" date="2015" name="Nature">
        <title>Complex archaea that bridge the gap between prokaryotes and eukaryotes.</title>
        <authorList>
            <person name="Spang A."/>
            <person name="Saw J.H."/>
            <person name="Jorgensen S.L."/>
            <person name="Zaremba-Niedzwiedzka K."/>
            <person name="Martijn J."/>
            <person name="Lind A.E."/>
            <person name="van Eijk R."/>
            <person name="Schleper C."/>
            <person name="Guy L."/>
            <person name="Ettema T.J."/>
        </authorList>
    </citation>
    <scope>NUCLEOTIDE SEQUENCE</scope>
</reference>
<dbReference type="AlphaFoldDB" id="A0A0F9P5U7"/>
<proteinExistence type="predicted"/>
<protein>
    <submittedName>
        <fullName evidence="1">Uncharacterized protein</fullName>
    </submittedName>
</protein>
<evidence type="ECO:0000313" key="1">
    <source>
        <dbReference type="EMBL" id="KKN25449.1"/>
    </source>
</evidence>
<dbReference type="EMBL" id="LAZR01002802">
    <property type="protein sequence ID" value="KKN25449.1"/>
    <property type="molecule type" value="Genomic_DNA"/>
</dbReference>
<comment type="caution">
    <text evidence="1">The sequence shown here is derived from an EMBL/GenBank/DDBJ whole genome shotgun (WGS) entry which is preliminary data.</text>
</comment>
<gene>
    <name evidence="1" type="ORF">LCGC14_0884810</name>
</gene>